<dbReference type="SUPFAM" id="SSF47336">
    <property type="entry name" value="ACP-like"/>
    <property type="match status" value="1"/>
</dbReference>
<dbReference type="InterPro" id="IPR020841">
    <property type="entry name" value="PKS_Beta-ketoAc_synthase_dom"/>
</dbReference>
<comment type="catalytic activity">
    <reaction evidence="38">
        <text>hexadecanoyl-[ACP] + H2O = hexadecanoate + holo-[ACP] + H(+)</text>
        <dbReference type="Rhea" id="RHEA:41932"/>
        <dbReference type="Rhea" id="RHEA-COMP:9652"/>
        <dbReference type="Rhea" id="RHEA-COMP:9685"/>
        <dbReference type="ChEBI" id="CHEBI:7896"/>
        <dbReference type="ChEBI" id="CHEBI:15377"/>
        <dbReference type="ChEBI" id="CHEBI:15378"/>
        <dbReference type="ChEBI" id="CHEBI:64479"/>
        <dbReference type="ChEBI" id="CHEBI:78483"/>
        <dbReference type="EC" id="3.1.2.14"/>
    </reaction>
    <physiologicalReaction direction="left-to-right" evidence="38">
        <dbReference type="Rhea" id="RHEA:41933"/>
    </physiologicalReaction>
</comment>
<proteinExistence type="predicted"/>
<comment type="catalytic activity">
    <reaction evidence="43">
        <text>3-oxododecanoyl-[ACP] + NADPH + H(+) = (3R)-hydroxydodecanoyl-[ACP] + NADP(+)</text>
        <dbReference type="Rhea" id="RHEA:41872"/>
        <dbReference type="Rhea" id="RHEA-COMP:9641"/>
        <dbReference type="Rhea" id="RHEA-COMP:9642"/>
        <dbReference type="ChEBI" id="CHEBI:15378"/>
        <dbReference type="ChEBI" id="CHEBI:57783"/>
        <dbReference type="ChEBI" id="CHEBI:58349"/>
        <dbReference type="ChEBI" id="CHEBI:78469"/>
        <dbReference type="ChEBI" id="CHEBI:78470"/>
    </reaction>
    <physiologicalReaction direction="left-to-right" evidence="43">
        <dbReference type="Rhea" id="RHEA:41873"/>
    </physiologicalReaction>
</comment>
<evidence type="ECO:0000256" key="18">
    <source>
        <dbReference type="ARBA" id="ARBA00023442"/>
    </source>
</evidence>
<comment type="catalytic activity">
    <reaction evidence="28">
        <text>3-oxobutanoyl-[ACP] + NADPH + H(+) = (3R)-hydroxybutanoyl-[ACP] + NADP(+)</text>
        <dbReference type="Rhea" id="RHEA:41804"/>
        <dbReference type="Rhea" id="RHEA-COMP:9625"/>
        <dbReference type="Rhea" id="RHEA-COMP:9626"/>
        <dbReference type="ChEBI" id="CHEBI:15378"/>
        <dbReference type="ChEBI" id="CHEBI:57783"/>
        <dbReference type="ChEBI" id="CHEBI:58349"/>
        <dbReference type="ChEBI" id="CHEBI:78450"/>
        <dbReference type="ChEBI" id="CHEBI:78451"/>
    </reaction>
    <physiologicalReaction direction="left-to-right" evidence="28">
        <dbReference type="Rhea" id="RHEA:41805"/>
    </physiologicalReaction>
</comment>
<evidence type="ECO:0000256" key="28">
    <source>
        <dbReference type="ARBA" id="ARBA00047953"/>
    </source>
</evidence>
<comment type="catalytic activity">
    <reaction evidence="23">
        <text>tetradecanoyl-[ACP] + malonyl-[ACP] + H(+) = 3-oxohexadecanoyl-[ACP] + holo-[ACP] + CO2</text>
        <dbReference type="Rhea" id="RHEA:41900"/>
        <dbReference type="Rhea" id="RHEA-COMP:9623"/>
        <dbReference type="Rhea" id="RHEA-COMP:9648"/>
        <dbReference type="Rhea" id="RHEA-COMP:9649"/>
        <dbReference type="Rhea" id="RHEA-COMP:9685"/>
        <dbReference type="ChEBI" id="CHEBI:15378"/>
        <dbReference type="ChEBI" id="CHEBI:16526"/>
        <dbReference type="ChEBI" id="CHEBI:64479"/>
        <dbReference type="ChEBI" id="CHEBI:78449"/>
        <dbReference type="ChEBI" id="CHEBI:78477"/>
        <dbReference type="ChEBI" id="CHEBI:78478"/>
    </reaction>
    <physiologicalReaction direction="left-to-right" evidence="23">
        <dbReference type="Rhea" id="RHEA:41901"/>
    </physiologicalReaction>
</comment>
<organism evidence="54">
    <name type="scientific">Neodiprion lecontei</name>
    <name type="common">Redheaded pine sawfly</name>
    <dbReference type="NCBI Taxonomy" id="441921"/>
    <lineage>
        <taxon>Eukaryota</taxon>
        <taxon>Metazoa</taxon>
        <taxon>Ecdysozoa</taxon>
        <taxon>Arthropoda</taxon>
        <taxon>Hexapoda</taxon>
        <taxon>Insecta</taxon>
        <taxon>Pterygota</taxon>
        <taxon>Neoptera</taxon>
        <taxon>Endopterygota</taxon>
        <taxon>Hymenoptera</taxon>
        <taxon>Tenthredinoidea</taxon>
        <taxon>Diprionidae</taxon>
        <taxon>Diprioninae</taxon>
        <taxon>Neodiprion</taxon>
    </lineage>
</organism>
<evidence type="ECO:0000256" key="15">
    <source>
        <dbReference type="ARBA" id="ARBA00023399"/>
    </source>
</evidence>
<dbReference type="PANTHER" id="PTHR43775">
    <property type="entry name" value="FATTY ACID SYNTHASE"/>
    <property type="match status" value="1"/>
</dbReference>
<dbReference type="FunCoup" id="A0A6J0BY84">
    <property type="interactions" value="50"/>
</dbReference>
<comment type="catalytic activity">
    <reaction evidence="21">
        <text>a (3R)-hydroxyacyl-[ACP] + NADP(+) = a 3-oxoacyl-[ACP] + NADPH + H(+)</text>
        <dbReference type="Rhea" id="RHEA:17397"/>
        <dbReference type="Rhea" id="RHEA-COMP:9916"/>
        <dbReference type="Rhea" id="RHEA-COMP:9945"/>
        <dbReference type="ChEBI" id="CHEBI:15378"/>
        <dbReference type="ChEBI" id="CHEBI:57783"/>
        <dbReference type="ChEBI" id="CHEBI:58349"/>
        <dbReference type="ChEBI" id="CHEBI:78776"/>
        <dbReference type="ChEBI" id="CHEBI:78827"/>
        <dbReference type="EC" id="1.1.1.100"/>
    </reaction>
    <physiologicalReaction direction="right-to-left" evidence="21">
        <dbReference type="Rhea" id="RHEA:17399"/>
    </physiologicalReaction>
</comment>
<comment type="catalytic activity">
    <reaction evidence="17">
        <text>(3R)-hydroxybutanoyl-[ACP] = (2E)-butenoyl-[ACP] + H2O</text>
        <dbReference type="Rhea" id="RHEA:41808"/>
        <dbReference type="Rhea" id="RHEA-COMP:9626"/>
        <dbReference type="Rhea" id="RHEA-COMP:9627"/>
        <dbReference type="ChEBI" id="CHEBI:15377"/>
        <dbReference type="ChEBI" id="CHEBI:78451"/>
        <dbReference type="ChEBI" id="CHEBI:78453"/>
    </reaction>
    <physiologicalReaction direction="left-to-right" evidence="17">
        <dbReference type="Rhea" id="RHEA:41809"/>
    </physiologicalReaction>
</comment>
<dbReference type="Gene3D" id="3.40.47.10">
    <property type="match status" value="1"/>
</dbReference>
<dbReference type="Pfam" id="PF08659">
    <property type="entry name" value="KR"/>
    <property type="match status" value="1"/>
</dbReference>
<comment type="catalytic activity">
    <reaction evidence="41">
        <text>decanoyl-[ACP] + malonyl-[ACP] + H(+) = 3-oxododecanoyl-[ACP] + holo-[ACP] + CO2</text>
        <dbReference type="Rhea" id="RHEA:41868"/>
        <dbReference type="Rhea" id="RHEA-COMP:9623"/>
        <dbReference type="Rhea" id="RHEA-COMP:9640"/>
        <dbReference type="Rhea" id="RHEA-COMP:9641"/>
        <dbReference type="Rhea" id="RHEA-COMP:9685"/>
        <dbReference type="ChEBI" id="CHEBI:15378"/>
        <dbReference type="ChEBI" id="CHEBI:16526"/>
        <dbReference type="ChEBI" id="CHEBI:64479"/>
        <dbReference type="ChEBI" id="CHEBI:78449"/>
        <dbReference type="ChEBI" id="CHEBI:78468"/>
        <dbReference type="ChEBI" id="CHEBI:78469"/>
    </reaction>
    <physiologicalReaction direction="left-to-right" evidence="41">
        <dbReference type="Rhea" id="RHEA:41869"/>
    </physiologicalReaction>
</comment>
<feature type="active site" description="Proton acceptor; for dehydratase activity" evidence="49">
    <location>
        <position position="898"/>
    </location>
</feature>
<feature type="domain" description="Ketosynthase family 3 (KS3)" evidence="51">
    <location>
        <begin position="20"/>
        <end position="425"/>
    </location>
</feature>
<comment type="catalytic activity">
    <reaction evidence="46">
        <text>butanoyl-[ACP] + malonyl-[ACP] + H(+) = 3-oxohexanoyl-[ACP] + holo-[ACP] + CO2</text>
        <dbReference type="Rhea" id="RHEA:41820"/>
        <dbReference type="Rhea" id="RHEA-COMP:9623"/>
        <dbReference type="Rhea" id="RHEA-COMP:9628"/>
        <dbReference type="Rhea" id="RHEA-COMP:9629"/>
        <dbReference type="Rhea" id="RHEA-COMP:9685"/>
        <dbReference type="ChEBI" id="CHEBI:15378"/>
        <dbReference type="ChEBI" id="CHEBI:16526"/>
        <dbReference type="ChEBI" id="CHEBI:64479"/>
        <dbReference type="ChEBI" id="CHEBI:78449"/>
        <dbReference type="ChEBI" id="CHEBI:78454"/>
        <dbReference type="ChEBI" id="CHEBI:78456"/>
    </reaction>
    <physiologicalReaction direction="left-to-right" evidence="46">
        <dbReference type="Rhea" id="RHEA:41821"/>
    </physiologicalReaction>
</comment>
<evidence type="ECO:0000256" key="30">
    <source>
        <dbReference type="ARBA" id="ARBA00048051"/>
    </source>
</evidence>
<dbReference type="CDD" id="cd05195">
    <property type="entry name" value="enoyl_red"/>
    <property type="match status" value="1"/>
</dbReference>
<dbReference type="SUPFAM" id="SSF52151">
    <property type="entry name" value="FabD/lysophospholipase-like"/>
    <property type="match status" value="1"/>
</dbReference>
<evidence type="ECO:0000256" key="32">
    <source>
        <dbReference type="ARBA" id="ARBA00048289"/>
    </source>
</evidence>
<evidence type="ECO:0000256" key="7">
    <source>
        <dbReference type="ARBA" id="ARBA00022990"/>
    </source>
</evidence>
<evidence type="ECO:0000256" key="41">
    <source>
        <dbReference type="ARBA" id="ARBA00049109"/>
    </source>
</evidence>
<evidence type="ECO:0000256" key="49">
    <source>
        <dbReference type="PROSITE-ProRule" id="PRU01363"/>
    </source>
</evidence>
<dbReference type="GO" id="GO:0006633">
    <property type="term" value="P:fatty acid biosynthetic process"/>
    <property type="evidence" value="ECO:0007669"/>
    <property type="project" value="InterPro"/>
</dbReference>
<dbReference type="GO" id="GO:0004316">
    <property type="term" value="F:3-oxoacyl-[acyl-carrier-protein] reductase (NADPH) activity"/>
    <property type="evidence" value="ECO:0007669"/>
    <property type="project" value="UniProtKB-EC"/>
</dbReference>
<dbReference type="Pfam" id="PF00975">
    <property type="entry name" value="Thioesterase"/>
    <property type="match status" value="1"/>
</dbReference>
<dbReference type="InterPro" id="IPR036291">
    <property type="entry name" value="NAD(P)-bd_dom_sf"/>
</dbReference>
<keyword evidence="8" id="KW-0511">Multifunctional enzyme</keyword>
<comment type="catalytic activity">
    <reaction evidence="37">
        <text>holo-[ACP] + acetyl-CoA = acetyl-[ACP] + CoA</text>
        <dbReference type="Rhea" id="RHEA:41788"/>
        <dbReference type="Rhea" id="RHEA-COMP:9621"/>
        <dbReference type="Rhea" id="RHEA-COMP:9685"/>
        <dbReference type="ChEBI" id="CHEBI:57287"/>
        <dbReference type="ChEBI" id="CHEBI:57288"/>
        <dbReference type="ChEBI" id="CHEBI:64479"/>
        <dbReference type="ChEBI" id="CHEBI:78446"/>
        <dbReference type="EC" id="2.3.1.38"/>
    </reaction>
    <physiologicalReaction direction="left-to-right" evidence="37">
        <dbReference type="Rhea" id="RHEA:41789"/>
    </physiologicalReaction>
</comment>
<dbReference type="Gene3D" id="3.10.129.110">
    <property type="entry name" value="Polyketide synthase dehydratase"/>
    <property type="match status" value="1"/>
</dbReference>
<dbReference type="InterPro" id="IPR001031">
    <property type="entry name" value="Thioesterase"/>
</dbReference>
<evidence type="ECO:0000256" key="11">
    <source>
        <dbReference type="ARBA" id="ARBA00023373"/>
    </source>
</evidence>
<comment type="catalytic activity">
    <reaction evidence="42">
        <text>(2E)-tetradecenoyl-[ACP] + NADPH + H(+) = tetradecanoyl-[ACP] + NADP(+)</text>
        <dbReference type="Rhea" id="RHEA:41896"/>
        <dbReference type="Rhea" id="RHEA-COMP:9647"/>
        <dbReference type="Rhea" id="RHEA-COMP:9648"/>
        <dbReference type="ChEBI" id="CHEBI:15378"/>
        <dbReference type="ChEBI" id="CHEBI:57783"/>
        <dbReference type="ChEBI" id="CHEBI:58349"/>
        <dbReference type="ChEBI" id="CHEBI:78475"/>
        <dbReference type="ChEBI" id="CHEBI:78477"/>
    </reaction>
    <physiologicalReaction direction="left-to-right" evidence="42">
        <dbReference type="Rhea" id="RHEA:41897"/>
    </physiologicalReaction>
</comment>
<dbReference type="GO" id="GO:0016297">
    <property type="term" value="F:fatty acyl-[ACP] hydrolase activity"/>
    <property type="evidence" value="ECO:0007669"/>
    <property type="project" value="UniProtKB-EC"/>
</dbReference>
<evidence type="ECO:0000259" key="52">
    <source>
        <dbReference type="PROSITE" id="PS52019"/>
    </source>
</evidence>
<evidence type="ECO:0000256" key="40">
    <source>
        <dbReference type="ARBA" id="ARBA00049019"/>
    </source>
</evidence>
<dbReference type="InterPro" id="IPR001227">
    <property type="entry name" value="Ac_transferase_dom_sf"/>
</dbReference>
<evidence type="ECO:0000256" key="1">
    <source>
        <dbReference type="ARBA" id="ARBA00005189"/>
    </source>
</evidence>
<dbReference type="InterPro" id="IPR042104">
    <property type="entry name" value="PKS_dehydratase_sf"/>
</dbReference>
<dbReference type="Pfam" id="PF13602">
    <property type="entry name" value="ADH_zinc_N_2"/>
    <property type="match status" value="1"/>
</dbReference>
<dbReference type="CDD" id="cd00833">
    <property type="entry name" value="PKS"/>
    <property type="match status" value="1"/>
</dbReference>
<dbReference type="CDD" id="cd08954">
    <property type="entry name" value="KR_1_FAS_SDR_x"/>
    <property type="match status" value="1"/>
</dbReference>
<dbReference type="InterPro" id="IPR016039">
    <property type="entry name" value="Thiolase-like"/>
</dbReference>
<dbReference type="Pfam" id="PF21149">
    <property type="entry name" value="FAS_pseudo-KR"/>
    <property type="match status" value="1"/>
</dbReference>
<evidence type="ECO:0000256" key="27">
    <source>
        <dbReference type="ARBA" id="ARBA00047897"/>
    </source>
</evidence>
<dbReference type="InterPro" id="IPR014030">
    <property type="entry name" value="Ketoacyl_synth_N"/>
</dbReference>
<evidence type="ECO:0000256" key="5">
    <source>
        <dbReference type="ARBA" id="ARBA00022799"/>
    </source>
</evidence>
<evidence type="ECO:0000256" key="2">
    <source>
        <dbReference type="ARBA" id="ARBA00022450"/>
    </source>
</evidence>
<keyword evidence="5" id="KW-0702">S-nitrosylation</keyword>
<dbReference type="KEGG" id="nlo:107223941"/>
<dbReference type="Pfam" id="PF00698">
    <property type="entry name" value="Acyl_transf_1"/>
    <property type="match status" value="1"/>
</dbReference>
<evidence type="ECO:0000256" key="37">
    <source>
        <dbReference type="ARBA" id="ARBA00048691"/>
    </source>
</evidence>
<gene>
    <name evidence="54" type="primary">LOC107223941</name>
</gene>
<feature type="region of interest" description="C-terminal hotdog fold" evidence="49">
    <location>
        <begin position="1000"/>
        <end position="1129"/>
    </location>
</feature>
<evidence type="ECO:0000256" key="46">
    <source>
        <dbReference type="ARBA" id="ARBA00049449"/>
    </source>
</evidence>
<dbReference type="PANTHER" id="PTHR43775:SF23">
    <property type="entry name" value="FATTY ACID SYNTHASE 3"/>
    <property type="match status" value="1"/>
</dbReference>
<dbReference type="GeneID" id="107223941"/>
<dbReference type="InterPro" id="IPR014031">
    <property type="entry name" value="Ketoacyl_synth_C"/>
</dbReference>
<dbReference type="InterPro" id="IPR036736">
    <property type="entry name" value="ACP-like_sf"/>
</dbReference>
<evidence type="ECO:0000256" key="39">
    <source>
        <dbReference type="ARBA" id="ARBA00048935"/>
    </source>
</evidence>
<keyword evidence="7" id="KW-0007">Acetylation</keyword>
<evidence type="ECO:0000259" key="51">
    <source>
        <dbReference type="PROSITE" id="PS52004"/>
    </source>
</evidence>
<comment type="catalytic activity">
    <reaction evidence="32">
        <text>tetradecanoyl-[ACP] + H2O = tetradecanoate + holo-[ACP] + H(+)</text>
        <dbReference type="Rhea" id="RHEA:30123"/>
        <dbReference type="Rhea" id="RHEA-COMP:9648"/>
        <dbReference type="Rhea" id="RHEA-COMP:9685"/>
        <dbReference type="ChEBI" id="CHEBI:15377"/>
        <dbReference type="ChEBI" id="CHEBI:15378"/>
        <dbReference type="ChEBI" id="CHEBI:30807"/>
        <dbReference type="ChEBI" id="CHEBI:64479"/>
        <dbReference type="ChEBI" id="CHEBI:78477"/>
        <dbReference type="EC" id="3.1.2.14"/>
    </reaction>
    <physiologicalReaction direction="left-to-right" evidence="32">
        <dbReference type="Rhea" id="RHEA:30124"/>
    </physiologicalReaction>
</comment>
<dbReference type="SMART" id="SM00823">
    <property type="entry name" value="PKS_PP"/>
    <property type="match status" value="1"/>
</dbReference>
<dbReference type="PROSITE" id="PS00606">
    <property type="entry name" value="KS3_1"/>
    <property type="match status" value="1"/>
</dbReference>
<dbReference type="InterPro" id="IPR049552">
    <property type="entry name" value="PKS_DH_N"/>
</dbReference>
<comment type="catalytic activity">
    <reaction evidence="33">
        <text>(2E)-octenoyl-[ACP] + NADPH + H(+) = octanoyl-[ACP] + NADP(+)</text>
        <dbReference type="Rhea" id="RHEA:41848"/>
        <dbReference type="Rhea" id="RHEA-COMP:9635"/>
        <dbReference type="Rhea" id="RHEA-COMP:9636"/>
        <dbReference type="ChEBI" id="CHEBI:15378"/>
        <dbReference type="ChEBI" id="CHEBI:57783"/>
        <dbReference type="ChEBI" id="CHEBI:58349"/>
        <dbReference type="ChEBI" id="CHEBI:78462"/>
        <dbReference type="ChEBI" id="CHEBI:78463"/>
    </reaction>
    <physiologicalReaction direction="left-to-right" evidence="33">
        <dbReference type="Rhea" id="RHEA:41849"/>
    </physiologicalReaction>
</comment>
<evidence type="ECO:0000256" key="4">
    <source>
        <dbReference type="ARBA" id="ARBA00022679"/>
    </source>
</evidence>
<dbReference type="InterPro" id="IPR032821">
    <property type="entry name" value="PKS_assoc"/>
</dbReference>
<comment type="catalytic activity">
    <reaction evidence="31">
        <text>(2E)-dodecenoyl-[ACP] + NADPH + H(+) = dodecanoyl-[ACP] + NADP(+)</text>
        <dbReference type="Rhea" id="RHEA:41880"/>
        <dbReference type="Rhea" id="RHEA-COMP:9643"/>
        <dbReference type="Rhea" id="RHEA-COMP:9644"/>
        <dbReference type="ChEBI" id="CHEBI:15378"/>
        <dbReference type="ChEBI" id="CHEBI:57783"/>
        <dbReference type="ChEBI" id="CHEBI:58349"/>
        <dbReference type="ChEBI" id="CHEBI:65264"/>
        <dbReference type="ChEBI" id="CHEBI:78472"/>
    </reaction>
    <physiologicalReaction direction="left-to-right" evidence="31">
        <dbReference type="Rhea" id="RHEA:41881"/>
    </physiologicalReaction>
</comment>
<dbReference type="PROSITE" id="PS50075">
    <property type="entry name" value="CARRIER"/>
    <property type="match status" value="1"/>
</dbReference>
<comment type="catalytic activity">
    <reaction evidence="39">
        <text>3-oxotetradecanoyl-[ACP] + NADPH + H(+) = (3R)-hydroxytetradecanoyl-[ACP] + NADP(+)</text>
        <dbReference type="Rhea" id="RHEA:41888"/>
        <dbReference type="Rhea" id="RHEA-COMP:9645"/>
        <dbReference type="Rhea" id="RHEA-COMP:9646"/>
        <dbReference type="ChEBI" id="CHEBI:15378"/>
        <dbReference type="ChEBI" id="CHEBI:57783"/>
        <dbReference type="ChEBI" id="CHEBI:58349"/>
        <dbReference type="ChEBI" id="CHEBI:78473"/>
        <dbReference type="ChEBI" id="CHEBI:78474"/>
    </reaction>
    <physiologicalReaction direction="left-to-right" evidence="39">
        <dbReference type="Rhea" id="RHEA:41889"/>
    </physiologicalReaction>
</comment>
<comment type="catalytic activity">
    <reaction evidence="36">
        <text>a 2,3-saturated acyl-[ACP] + NADP(+) = a (2E)-enoyl-[ACP] + NADPH + H(+)</text>
        <dbReference type="Rhea" id="RHEA:22564"/>
        <dbReference type="Rhea" id="RHEA-COMP:9925"/>
        <dbReference type="Rhea" id="RHEA-COMP:9926"/>
        <dbReference type="ChEBI" id="CHEBI:15378"/>
        <dbReference type="ChEBI" id="CHEBI:57783"/>
        <dbReference type="ChEBI" id="CHEBI:58349"/>
        <dbReference type="ChEBI" id="CHEBI:78784"/>
        <dbReference type="ChEBI" id="CHEBI:78785"/>
        <dbReference type="EC" id="1.3.1.39"/>
    </reaction>
    <physiologicalReaction direction="right-to-left" evidence="36">
        <dbReference type="Rhea" id="RHEA:22566"/>
    </physiologicalReaction>
</comment>
<evidence type="ECO:0000256" key="31">
    <source>
        <dbReference type="ARBA" id="ARBA00048281"/>
    </source>
</evidence>
<comment type="catalytic activity">
    <reaction evidence="24">
        <text>(2E)-butenoyl-[ACP] + NADPH + H(+) = butanoyl-[ACP] + NADP(+)</text>
        <dbReference type="Rhea" id="RHEA:41812"/>
        <dbReference type="Rhea" id="RHEA-COMP:9627"/>
        <dbReference type="Rhea" id="RHEA-COMP:9628"/>
        <dbReference type="ChEBI" id="CHEBI:15378"/>
        <dbReference type="ChEBI" id="CHEBI:57783"/>
        <dbReference type="ChEBI" id="CHEBI:58349"/>
        <dbReference type="ChEBI" id="CHEBI:78453"/>
        <dbReference type="ChEBI" id="CHEBI:78454"/>
    </reaction>
    <physiologicalReaction direction="left-to-right" evidence="24">
        <dbReference type="Rhea" id="RHEA:41813"/>
    </physiologicalReaction>
</comment>
<dbReference type="Gene3D" id="3.40.50.720">
    <property type="entry name" value="NAD(P)-binding Rossmann-like Domain"/>
    <property type="match status" value="1"/>
</dbReference>
<dbReference type="InterPro" id="IPR020843">
    <property type="entry name" value="ER"/>
</dbReference>
<comment type="catalytic activity">
    <reaction evidence="35">
        <text>3-oxohexanoyl-[ACP] + NADPH + H(+) = (3R)-hydroxyhexanoyl-[ACP] + NADP(+)</text>
        <dbReference type="Rhea" id="RHEA:41824"/>
        <dbReference type="Rhea" id="RHEA-COMP:9629"/>
        <dbReference type="Rhea" id="RHEA-COMP:9630"/>
        <dbReference type="ChEBI" id="CHEBI:15378"/>
        <dbReference type="ChEBI" id="CHEBI:57783"/>
        <dbReference type="ChEBI" id="CHEBI:58349"/>
        <dbReference type="ChEBI" id="CHEBI:78456"/>
        <dbReference type="ChEBI" id="CHEBI:78457"/>
    </reaction>
    <physiologicalReaction direction="left-to-right" evidence="35">
        <dbReference type="Rhea" id="RHEA:41825"/>
    </physiologicalReaction>
</comment>
<evidence type="ECO:0000313" key="53">
    <source>
        <dbReference type="Proteomes" id="UP000829291"/>
    </source>
</evidence>
<comment type="catalytic activity">
    <reaction evidence="15">
        <text>(3R)-hydroxyoctadecanoyl-[ACP] = (2E)-octadecenoyl-[ACP] + H2O</text>
        <dbReference type="Rhea" id="RHEA:41924"/>
        <dbReference type="Rhea" id="RHEA-COMP:9654"/>
        <dbReference type="Rhea" id="RHEA-COMP:9655"/>
        <dbReference type="ChEBI" id="CHEBI:15377"/>
        <dbReference type="ChEBI" id="CHEBI:78488"/>
        <dbReference type="ChEBI" id="CHEBI:78489"/>
    </reaction>
    <physiologicalReaction direction="left-to-right" evidence="15">
        <dbReference type="Rhea" id="RHEA:41925"/>
    </physiologicalReaction>
</comment>
<dbReference type="Pfam" id="PF16197">
    <property type="entry name" value="KAsynt_C_assoc"/>
    <property type="match status" value="1"/>
</dbReference>
<comment type="catalytic activity">
    <reaction evidence="22">
        <text>3-oxodecanoyl-[ACP] + NADPH + H(+) = (3R)-hydroxydecanoyl-[ACP] + NADP(+)</text>
        <dbReference type="Rhea" id="RHEA:41856"/>
        <dbReference type="Rhea" id="RHEA-COMP:9637"/>
        <dbReference type="Rhea" id="RHEA-COMP:9638"/>
        <dbReference type="ChEBI" id="CHEBI:15378"/>
        <dbReference type="ChEBI" id="CHEBI:57783"/>
        <dbReference type="ChEBI" id="CHEBI:58349"/>
        <dbReference type="ChEBI" id="CHEBI:78464"/>
        <dbReference type="ChEBI" id="CHEBI:78466"/>
    </reaction>
    <physiologicalReaction direction="left-to-right" evidence="22">
        <dbReference type="Rhea" id="RHEA:41857"/>
    </physiologicalReaction>
</comment>
<evidence type="ECO:0000256" key="43">
    <source>
        <dbReference type="ARBA" id="ARBA00049263"/>
    </source>
</evidence>
<dbReference type="Pfam" id="PF02801">
    <property type="entry name" value="Ketoacyl-synt_C"/>
    <property type="match status" value="1"/>
</dbReference>
<comment type="catalytic activity">
    <reaction evidence="34">
        <text>a fatty acyl-[ACP] + malonyl-[ACP] + H(+) = a 3-oxoacyl-[ACP] + holo-[ACP] + CO2</text>
        <dbReference type="Rhea" id="RHEA:22836"/>
        <dbReference type="Rhea" id="RHEA-COMP:9623"/>
        <dbReference type="Rhea" id="RHEA-COMP:9685"/>
        <dbReference type="Rhea" id="RHEA-COMP:9916"/>
        <dbReference type="Rhea" id="RHEA-COMP:14125"/>
        <dbReference type="ChEBI" id="CHEBI:15378"/>
        <dbReference type="ChEBI" id="CHEBI:16526"/>
        <dbReference type="ChEBI" id="CHEBI:64479"/>
        <dbReference type="ChEBI" id="CHEBI:78449"/>
        <dbReference type="ChEBI" id="CHEBI:78776"/>
        <dbReference type="ChEBI" id="CHEBI:138651"/>
        <dbReference type="EC" id="2.3.1.41"/>
    </reaction>
    <physiologicalReaction direction="left-to-right" evidence="34">
        <dbReference type="Rhea" id="RHEA:22837"/>
    </physiologicalReaction>
</comment>
<evidence type="ECO:0000256" key="17">
    <source>
        <dbReference type="ARBA" id="ARBA00023402"/>
    </source>
</evidence>
<accession>A0A6J0BY84</accession>
<evidence type="ECO:0000256" key="48">
    <source>
        <dbReference type="ARBA" id="ARBA00049533"/>
    </source>
</evidence>
<dbReference type="Pfam" id="PF21089">
    <property type="entry name" value="PKS_DH_N"/>
    <property type="match status" value="1"/>
</dbReference>
<feature type="active site" description="Proton donor; for dehydratase activity" evidence="49">
    <location>
        <position position="1049"/>
    </location>
</feature>
<evidence type="ECO:0000256" key="6">
    <source>
        <dbReference type="ARBA" id="ARBA00022898"/>
    </source>
</evidence>
<name>A0A6J0BY84_NEOLC</name>
<evidence type="ECO:0000256" key="16">
    <source>
        <dbReference type="ARBA" id="ARBA00023401"/>
    </source>
</evidence>
<evidence type="ECO:0000259" key="50">
    <source>
        <dbReference type="PROSITE" id="PS50075"/>
    </source>
</evidence>
<comment type="catalytic activity">
    <reaction evidence="20">
        <text>hexanoyl-[ACP] + malonyl-[ACP] + H(+) = 3-oxooctanoyl-[ACP] + holo-[ACP] + CO2</text>
        <dbReference type="Rhea" id="RHEA:41836"/>
        <dbReference type="Rhea" id="RHEA-COMP:9623"/>
        <dbReference type="Rhea" id="RHEA-COMP:9632"/>
        <dbReference type="Rhea" id="RHEA-COMP:9633"/>
        <dbReference type="Rhea" id="RHEA-COMP:9685"/>
        <dbReference type="ChEBI" id="CHEBI:15378"/>
        <dbReference type="ChEBI" id="CHEBI:16526"/>
        <dbReference type="ChEBI" id="CHEBI:64479"/>
        <dbReference type="ChEBI" id="CHEBI:78449"/>
        <dbReference type="ChEBI" id="CHEBI:78459"/>
        <dbReference type="ChEBI" id="CHEBI:78460"/>
    </reaction>
    <physiologicalReaction direction="left-to-right" evidence="20">
        <dbReference type="Rhea" id="RHEA:41837"/>
    </physiologicalReaction>
</comment>
<evidence type="ECO:0000256" key="29">
    <source>
        <dbReference type="ARBA" id="ARBA00047961"/>
    </source>
</evidence>
<dbReference type="SUPFAM" id="SSF53901">
    <property type="entry name" value="Thiolase-like"/>
    <property type="match status" value="1"/>
</dbReference>
<dbReference type="OrthoDB" id="329835at2759"/>
<comment type="catalytic activity">
    <reaction evidence="47">
        <text>(2E)-decenoyl-[ACP] + NADPH + H(+) = decanoyl-[ACP] + NADP(+)</text>
        <dbReference type="Rhea" id="RHEA:41864"/>
        <dbReference type="Rhea" id="RHEA-COMP:9639"/>
        <dbReference type="Rhea" id="RHEA-COMP:9640"/>
        <dbReference type="ChEBI" id="CHEBI:15378"/>
        <dbReference type="ChEBI" id="CHEBI:57783"/>
        <dbReference type="ChEBI" id="CHEBI:58349"/>
        <dbReference type="ChEBI" id="CHEBI:78467"/>
        <dbReference type="ChEBI" id="CHEBI:78468"/>
    </reaction>
    <physiologicalReaction direction="left-to-right" evidence="47">
        <dbReference type="Rhea" id="RHEA:41865"/>
    </physiologicalReaction>
</comment>
<comment type="catalytic activity">
    <reaction evidence="12">
        <text>(3R)-hydroxydecanoyl-[ACP] = (2E)-decenoyl-[ACP] + H2O</text>
        <dbReference type="Rhea" id="RHEA:41860"/>
        <dbReference type="Rhea" id="RHEA-COMP:9638"/>
        <dbReference type="Rhea" id="RHEA-COMP:9639"/>
        <dbReference type="ChEBI" id="CHEBI:15377"/>
        <dbReference type="ChEBI" id="CHEBI:78466"/>
        <dbReference type="ChEBI" id="CHEBI:78467"/>
    </reaction>
    <physiologicalReaction direction="left-to-right" evidence="12">
        <dbReference type="Rhea" id="RHEA:41861"/>
    </physiologicalReaction>
</comment>
<evidence type="ECO:0000256" key="45">
    <source>
        <dbReference type="ARBA" id="ARBA00049422"/>
    </source>
</evidence>
<dbReference type="GO" id="GO:0031177">
    <property type="term" value="F:phosphopantetheine binding"/>
    <property type="evidence" value="ECO:0007669"/>
    <property type="project" value="InterPro"/>
</dbReference>
<dbReference type="SUPFAM" id="SSF53474">
    <property type="entry name" value="alpha/beta-Hydrolases"/>
    <property type="match status" value="1"/>
</dbReference>
<dbReference type="SMART" id="SM00829">
    <property type="entry name" value="PKS_ER"/>
    <property type="match status" value="1"/>
</dbReference>
<evidence type="ECO:0000256" key="12">
    <source>
        <dbReference type="ARBA" id="ARBA00023388"/>
    </source>
</evidence>
<dbReference type="GO" id="GO:0141148">
    <property type="term" value="F:enoyl-[acyl-carrier-protein] reductase (NADPH) activity"/>
    <property type="evidence" value="ECO:0007669"/>
    <property type="project" value="UniProtKB-EC"/>
</dbReference>
<dbReference type="InterPro" id="IPR020806">
    <property type="entry name" value="PKS_PP-bd"/>
</dbReference>
<sequence length="2404" mass="265503">MSSNNLNGVWNEELAFPKPGEDVVISGIAGRFPESNNLTSLGENLLNKVDVITDDDRRWKLENPDIPQRTGKVNNIEKFDAEFFEMHFKEAHTMDPAARMILEHTYEAIIDAGVNPRQLRGTNTGVFVGACYSESEKTWLYTEFQANGLGVPGCCRAMMANRISNWLGCTGPSYTMDTACSSSLFAMDHAYRAIRAGECEDAIVVGCNLCLHPHLSQQFFLLGVLSADGRCKSFDAKGDGYCRSEALCAIYMQKSKNAKRSYAHVVHTKTNCDGFKQEGITFPSSTMQRVLFEQFYDECKVSPSELAFLEAHGTGTKVGDPAEVNAVEEVFCPGRTTPLQIGSVKSNLGHTEPASGLCSVAKVILAMESGIIPPNINYNRPREEIEALMTGRIQVITEPTPWKGGYVGINSFGFGGGNAHVLLKSNPKEKVNNGAPNDDMPRLVAVSGRTEEAVTTLLNDLESRPADVEYISLFHEIHAEEIAGHKYRGYTILPARGVAENNIRDVRYYSGKKRPIWFVFSGMGYQWPGIGRSLLQIPVFAEAVRKCETALKPHGIDIVQVLTDKNPKTFDDIIKFRVGTTAIQIGLVDLLSSIGIIPDKVTDYLAGALGCAYADGCLTAEQTVLAAYYHGLVLTESGAVCGNVAVVELNTIELTSLCPHDIRIDCSNGPQCSVISGPADSMTKFVAKLQANNIPVRAEARGSVVYKSGEVRTVTQKLLAHLHKVIPNPKPCSQKWLNSVSHENWNNNSARSCSAEYCSRNLIASVSFEKISHLLPNDAVIIELAPHNLLPCALRGSSKDEVTNIGLTRYLNCDNVDVLLDAVGKMYEIGLCPKLSKLYPDVQYPVSRGTPMISPLLRWEHSEDWFVARLRKQDKLDKGEIIINFGLLDEEFEWMSGHIIDGRNLVPATGYLALVWQTVEMMQGDRILKVSVVFENVKFHRATTIPKTGSVALQLMIHKGSGRFEVTEGDVSIVTGVIRVASNPALERVKTDVLHVEEEELALTSRDIYKELRLRGYQYTGLCRGLTAASLKGTRGRISWQKNWAAFMDNMLQLQILGIDTRGLFVPTAIRKLVIDTKMHIHYLNLMPGDKKEFAVQVYKDLDIIVSGGIEIRGLRANAIARKKPAADPVLEKYEFIAHHDQAHAELKVIICIAVQIALENHIGIRVKTVELIDDEDDACVENLTSPLIQEVLSNLPLLQADLNIFAPLTKFPENALPPSIKISQPKNLSGELDAVLIVTRGLFSSKNGEILKHVEKAMNGGSFMLAREPLDNDLEIIRKSMDKKFNIVLEKRTPNEFIILLRKKEQLPGLTTVIKIDNHKFTWLDNLQIALKAENEKAGRTTNRVLLLSEEDLQSGLMGFVNCLRREPVGKVIQGLLIQDSKAPKFSLQNPLYAKQLKLGLALNVLRPGRVWGSYRFLPLKPLAPEPVYHTRLSQGIRGDLSSVQWFEGIIQPNDQNKDISQVHYSSINFRDIMLLTGKLAPEVITKNRLVQGHVYGIEFSGRDVNGRAVMGIIEAGAFTNLCFGEKYLTWPIPDCWTLEDAATVPVVYGTAYLALMWIGKMKKEDKVLIHAGSGGVGQAAITLALYEGCEVFTTVGTPQKREFIKKQFPQIDDDHIGNSRDTSFEQLILRKTQGLGVDIVLNSLAEEKLQASVRCLATGGRFLEIGKFDLAADNPLGMEAFLKGISFHAIMLDNLFIGFPEVKKLLWKMLTEGLQSGAVKPLVRTVFPMDKAEAAFRYMAGGKHIGKVLIKIRDQDAACQSLLPSALPRYHCSEDGSYLILGGLGGFGLELADWLVLRGAKKLALTSRKGVSSGYQRMRISTWQSYGVKVIITVGKDASTREGCEAILQEAASLGPIHAIFNLAVVLKDALYENQTEESFEESFRVKAWATKQMDQLSRTLCPQLRQFVVFSSVSCGRGNAGQTNYGMANSVMERICENRVAEKLPGLAIQWGAVGDVGLVAEMQEDNKEIIIGGTLQQRILSCLQELDGFLNQDSPVVSSMVVAEKKSGGAKGNILDTVVDIMGLKDLKTVSLQTPLSELGMDSMMAVEIKQTLEREFEVFLTAADIRGLNFEKLQEMAMKQATESETRKELKPNTDENLAGMKLLLRVLGTNYQQDKNVCVPLSTGANNEREEIFIVPGIEGTYSVFQPLTGKLKSPTTCLQLGIASSNIKSIEKLADYLIPHVEARYKGCRNFVIAGYSFGSLVAIEIVRHLESKGFSGRLVLIDGSPDYMKALCSEHIIVDDDAQMQSLLLLEFMDAVDPSKRAELAVELKKCSTWEEKLTVFTKNVPADRNLNFTIEDQQAMCSSFYNRVKAVLSYNFSAPSRLNTPITLIKPTIQAVRTISEDYGLGLITCKKVEICYAEGNHVTMLDDDMCAAAIDGNSLEDVEICEPNGALSQN</sequence>
<comment type="catalytic activity">
    <reaction evidence="14">
        <text>(3R)-hydroxytetradecanoyl-[ACP] = (2E)-tetradecenoyl-[ACP] + H2O</text>
        <dbReference type="Rhea" id="RHEA:41892"/>
        <dbReference type="Rhea" id="RHEA-COMP:9646"/>
        <dbReference type="Rhea" id="RHEA-COMP:9647"/>
        <dbReference type="ChEBI" id="CHEBI:15377"/>
        <dbReference type="ChEBI" id="CHEBI:78474"/>
        <dbReference type="ChEBI" id="CHEBI:78475"/>
    </reaction>
    <physiologicalReaction direction="left-to-right" evidence="14">
        <dbReference type="Rhea" id="RHEA:41893"/>
    </physiologicalReaction>
</comment>
<dbReference type="SUPFAM" id="SSF50129">
    <property type="entry name" value="GroES-like"/>
    <property type="match status" value="1"/>
</dbReference>
<dbReference type="Proteomes" id="UP000829291">
    <property type="component" value="Chromosome 3"/>
</dbReference>
<dbReference type="InterPro" id="IPR009081">
    <property type="entry name" value="PP-bd_ACP"/>
</dbReference>
<evidence type="ECO:0000256" key="24">
    <source>
        <dbReference type="ARBA" id="ARBA00047500"/>
    </source>
</evidence>
<evidence type="ECO:0000256" key="38">
    <source>
        <dbReference type="ARBA" id="ARBA00048704"/>
    </source>
</evidence>
<dbReference type="PROSITE" id="PS52019">
    <property type="entry name" value="PKS_MFAS_DH"/>
    <property type="match status" value="1"/>
</dbReference>
<evidence type="ECO:0000256" key="20">
    <source>
        <dbReference type="ARBA" id="ARBA00047394"/>
    </source>
</evidence>
<dbReference type="Gene3D" id="3.90.180.10">
    <property type="entry name" value="Medium-chain alcohol dehydrogenases, catalytic domain"/>
    <property type="match status" value="1"/>
</dbReference>
<evidence type="ECO:0000256" key="21">
    <source>
        <dbReference type="ARBA" id="ARBA00047400"/>
    </source>
</evidence>
<comment type="catalytic activity">
    <reaction evidence="48">
        <text>octanoyl-[ACP] + malonyl-[ACP] + H(+) = 3-oxodecanoyl-[ACP] + holo-[ACP] + CO2</text>
        <dbReference type="Rhea" id="RHEA:41852"/>
        <dbReference type="Rhea" id="RHEA-COMP:9623"/>
        <dbReference type="Rhea" id="RHEA-COMP:9636"/>
        <dbReference type="Rhea" id="RHEA-COMP:9637"/>
        <dbReference type="Rhea" id="RHEA-COMP:9685"/>
        <dbReference type="ChEBI" id="CHEBI:15378"/>
        <dbReference type="ChEBI" id="CHEBI:16526"/>
        <dbReference type="ChEBI" id="CHEBI:64479"/>
        <dbReference type="ChEBI" id="CHEBI:78449"/>
        <dbReference type="ChEBI" id="CHEBI:78463"/>
        <dbReference type="ChEBI" id="CHEBI:78464"/>
    </reaction>
    <physiologicalReaction direction="left-to-right" evidence="48">
        <dbReference type="Rhea" id="RHEA:41853"/>
    </physiologicalReaction>
</comment>
<evidence type="ECO:0000313" key="54">
    <source>
        <dbReference type="RefSeq" id="XP_015519300.2"/>
    </source>
</evidence>
<comment type="catalytic activity">
    <reaction evidence="45">
        <text>3-oxooctanoyl-[ACP] + NADPH + H(+) = (3R)-hydroxyoctanoyl-[ACP] + NADP(+)</text>
        <dbReference type="Rhea" id="RHEA:41840"/>
        <dbReference type="Rhea" id="RHEA-COMP:9633"/>
        <dbReference type="Rhea" id="RHEA-COMP:9634"/>
        <dbReference type="ChEBI" id="CHEBI:15378"/>
        <dbReference type="ChEBI" id="CHEBI:57783"/>
        <dbReference type="ChEBI" id="CHEBI:58349"/>
        <dbReference type="ChEBI" id="CHEBI:78460"/>
        <dbReference type="ChEBI" id="CHEBI:78461"/>
    </reaction>
    <physiologicalReaction direction="left-to-right" evidence="45">
        <dbReference type="Rhea" id="RHEA:41841"/>
    </physiologicalReaction>
</comment>
<dbReference type="InterPro" id="IPR049391">
    <property type="entry name" value="FAS_pseudo-KR"/>
</dbReference>
<comment type="catalytic activity">
    <reaction evidence="44">
        <text>3-oxohexadecanoyl-[ACP] + NADPH + H(+) = (3R)-hydroxyhexadecanoyl-[ACP] + NADP(+)</text>
        <dbReference type="Rhea" id="RHEA:41904"/>
        <dbReference type="Rhea" id="RHEA-COMP:9649"/>
        <dbReference type="Rhea" id="RHEA-COMP:9650"/>
        <dbReference type="ChEBI" id="CHEBI:15378"/>
        <dbReference type="ChEBI" id="CHEBI:57783"/>
        <dbReference type="ChEBI" id="CHEBI:58349"/>
        <dbReference type="ChEBI" id="CHEBI:78478"/>
        <dbReference type="ChEBI" id="CHEBI:78480"/>
    </reaction>
    <physiologicalReaction direction="left-to-right" evidence="44">
        <dbReference type="Rhea" id="RHEA:41905"/>
    </physiologicalReaction>
</comment>
<dbReference type="SUPFAM" id="SSF51735">
    <property type="entry name" value="NAD(P)-binding Rossmann-fold domains"/>
    <property type="match status" value="2"/>
</dbReference>
<comment type="catalytic activity">
    <reaction evidence="26">
        <text>(2E)-hexadecenoyl-[ACP] + NADPH + H(+) = hexadecanoyl-[ACP] + NADP(+)</text>
        <dbReference type="Rhea" id="RHEA:41912"/>
        <dbReference type="Rhea" id="RHEA-COMP:9651"/>
        <dbReference type="Rhea" id="RHEA-COMP:9652"/>
        <dbReference type="ChEBI" id="CHEBI:15378"/>
        <dbReference type="ChEBI" id="CHEBI:57783"/>
        <dbReference type="ChEBI" id="CHEBI:58349"/>
        <dbReference type="ChEBI" id="CHEBI:78481"/>
        <dbReference type="ChEBI" id="CHEBI:78483"/>
    </reaction>
    <physiologicalReaction direction="left-to-right" evidence="26">
        <dbReference type="Rhea" id="RHEA:41913"/>
    </physiologicalReaction>
</comment>
<evidence type="ECO:0000256" key="33">
    <source>
        <dbReference type="ARBA" id="ARBA00048420"/>
    </source>
</evidence>
<comment type="catalytic activity">
    <reaction evidence="11">
        <text>(3R)-hydroxyhexanoyl-[ACP] = (2E)-hexenoyl-[ACP] + H2O</text>
        <dbReference type="Rhea" id="RHEA:41828"/>
        <dbReference type="Rhea" id="RHEA-COMP:9630"/>
        <dbReference type="Rhea" id="RHEA-COMP:9631"/>
        <dbReference type="ChEBI" id="CHEBI:15377"/>
        <dbReference type="ChEBI" id="CHEBI:78457"/>
        <dbReference type="ChEBI" id="CHEBI:78458"/>
    </reaction>
    <physiologicalReaction direction="left-to-right" evidence="11">
        <dbReference type="Rhea" id="RHEA:41829"/>
    </physiologicalReaction>
</comment>
<dbReference type="InterPro" id="IPR016035">
    <property type="entry name" value="Acyl_Trfase/lysoPLipase"/>
</dbReference>
<dbReference type="SMART" id="SM00822">
    <property type="entry name" value="PKS_KR"/>
    <property type="match status" value="1"/>
</dbReference>
<comment type="catalytic activity">
    <reaction evidence="13">
        <text>a (3R)-hydroxyacyl-[ACP] = a (2E)-enoyl-[ACP] + H2O</text>
        <dbReference type="Rhea" id="RHEA:13097"/>
        <dbReference type="Rhea" id="RHEA-COMP:9925"/>
        <dbReference type="Rhea" id="RHEA-COMP:9945"/>
        <dbReference type="ChEBI" id="CHEBI:15377"/>
        <dbReference type="ChEBI" id="CHEBI:78784"/>
        <dbReference type="ChEBI" id="CHEBI:78827"/>
        <dbReference type="EC" id="4.2.1.59"/>
    </reaction>
    <physiologicalReaction direction="left-to-right" evidence="13">
        <dbReference type="Rhea" id="RHEA:13098"/>
    </physiologicalReaction>
</comment>
<feature type="domain" description="Carrier" evidence="50">
    <location>
        <begin position="2012"/>
        <end position="2089"/>
    </location>
</feature>
<evidence type="ECO:0000256" key="8">
    <source>
        <dbReference type="ARBA" id="ARBA00023268"/>
    </source>
</evidence>
<evidence type="ECO:0000256" key="22">
    <source>
        <dbReference type="ARBA" id="ARBA00047440"/>
    </source>
</evidence>
<dbReference type="RefSeq" id="XP_015519300.2">
    <property type="nucleotide sequence ID" value="XM_015663814.2"/>
</dbReference>
<dbReference type="Gene3D" id="3.40.50.1820">
    <property type="entry name" value="alpha/beta hydrolase"/>
    <property type="match status" value="1"/>
</dbReference>
<comment type="catalytic activity">
    <reaction evidence="29">
        <text>acetyl-[ACP] + malonyl-[ACP] + H(+) = 3-oxobutanoyl-[ACP] + holo-[ACP] + CO2</text>
        <dbReference type="Rhea" id="RHEA:41800"/>
        <dbReference type="Rhea" id="RHEA-COMP:9621"/>
        <dbReference type="Rhea" id="RHEA-COMP:9623"/>
        <dbReference type="Rhea" id="RHEA-COMP:9625"/>
        <dbReference type="Rhea" id="RHEA-COMP:9685"/>
        <dbReference type="ChEBI" id="CHEBI:15378"/>
        <dbReference type="ChEBI" id="CHEBI:16526"/>
        <dbReference type="ChEBI" id="CHEBI:64479"/>
        <dbReference type="ChEBI" id="CHEBI:78446"/>
        <dbReference type="ChEBI" id="CHEBI:78449"/>
        <dbReference type="ChEBI" id="CHEBI:78450"/>
    </reaction>
    <physiologicalReaction direction="left-to-right" evidence="29">
        <dbReference type="Rhea" id="RHEA:41801"/>
    </physiologicalReaction>
</comment>
<comment type="catalytic activity">
    <reaction evidence="16">
        <text>(3R)-hydroxyhexadecanoyl-[ACP] = (2E)-hexadecenoyl-[ACP] + H2O</text>
        <dbReference type="Rhea" id="RHEA:41908"/>
        <dbReference type="Rhea" id="RHEA-COMP:9650"/>
        <dbReference type="Rhea" id="RHEA-COMP:9651"/>
        <dbReference type="ChEBI" id="CHEBI:15377"/>
        <dbReference type="ChEBI" id="CHEBI:78480"/>
        <dbReference type="ChEBI" id="CHEBI:78481"/>
    </reaction>
    <physiologicalReaction direction="left-to-right" evidence="16">
        <dbReference type="Rhea" id="RHEA:41909"/>
    </physiologicalReaction>
</comment>
<evidence type="ECO:0000256" key="13">
    <source>
        <dbReference type="ARBA" id="ARBA00023394"/>
    </source>
</evidence>
<dbReference type="PROSITE" id="PS52004">
    <property type="entry name" value="KS3_2"/>
    <property type="match status" value="1"/>
</dbReference>
<dbReference type="InParanoid" id="A0A6J0BY84"/>
<keyword evidence="2" id="KW-0596">Phosphopantetheine</keyword>
<dbReference type="SMART" id="SM00825">
    <property type="entry name" value="PKS_KS"/>
    <property type="match status" value="1"/>
</dbReference>
<dbReference type="Pfam" id="PF00550">
    <property type="entry name" value="PP-binding"/>
    <property type="match status" value="1"/>
</dbReference>
<evidence type="ECO:0000256" key="26">
    <source>
        <dbReference type="ARBA" id="ARBA00047810"/>
    </source>
</evidence>
<evidence type="ECO:0000256" key="42">
    <source>
        <dbReference type="ARBA" id="ARBA00049171"/>
    </source>
</evidence>
<dbReference type="InterPro" id="IPR020807">
    <property type="entry name" value="PKS_DH"/>
</dbReference>
<dbReference type="GO" id="GO:0019171">
    <property type="term" value="F:(3R)-hydroxyacyl-[acyl-carrier-protein] dehydratase activity"/>
    <property type="evidence" value="ECO:0007669"/>
    <property type="project" value="UniProtKB-EC"/>
</dbReference>
<comment type="catalytic activity">
    <reaction evidence="19">
        <text>3-oxooctadecanoyl-[ACP] + NADPH + H(+) = (3R)-hydroxyoctadecanoyl-[ACP] + NADP(+)</text>
        <dbReference type="Rhea" id="RHEA:41920"/>
        <dbReference type="Rhea" id="RHEA-COMP:9653"/>
        <dbReference type="Rhea" id="RHEA-COMP:9654"/>
        <dbReference type="ChEBI" id="CHEBI:15378"/>
        <dbReference type="ChEBI" id="CHEBI:57783"/>
        <dbReference type="ChEBI" id="CHEBI:58349"/>
        <dbReference type="ChEBI" id="CHEBI:78487"/>
        <dbReference type="ChEBI" id="CHEBI:78488"/>
    </reaction>
    <physiologicalReaction direction="left-to-right" evidence="19">
        <dbReference type="Rhea" id="RHEA:41921"/>
    </physiologicalReaction>
</comment>
<dbReference type="SMART" id="SM00826">
    <property type="entry name" value="PKS_DH"/>
    <property type="match status" value="1"/>
</dbReference>
<dbReference type="InterPro" id="IPR014043">
    <property type="entry name" value="Acyl_transferase_dom"/>
</dbReference>
<comment type="pathway">
    <text evidence="1">Lipid metabolism.</text>
</comment>
<comment type="catalytic activity">
    <reaction evidence="27">
        <text>(2E)-hexenoyl-[ACP] + NADPH + H(+) = hexanoyl-[ACP] + NADP(+)</text>
        <dbReference type="Rhea" id="RHEA:41832"/>
        <dbReference type="Rhea" id="RHEA-COMP:9631"/>
        <dbReference type="Rhea" id="RHEA-COMP:9632"/>
        <dbReference type="ChEBI" id="CHEBI:15378"/>
        <dbReference type="ChEBI" id="CHEBI:57783"/>
        <dbReference type="ChEBI" id="CHEBI:58349"/>
        <dbReference type="ChEBI" id="CHEBI:78458"/>
        <dbReference type="ChEBI" id="CHEBI:78459"/>
    </reaction>
    <physiologicalReaction direction="left-to-right" evidence="27">
        <dbReference type="Rhea" id="RHEA:41833"/>
    </physiologicalReaction>
</comment>
<reference evidence="54" key="1">
    <citation type="submission" date="2025-08" db="UniProtKB">
        <authorList>
            <consortium name="RefSeq"/>
        </authorList>
    </citation>
    <scope>IDENTIFICATION</scope>
    <source>
        <tissue evidence="54">Thorax and Abdomen</tissue>
    </source>
</reference>
<dbReference type="SMART" id="SM00827">
    <property type="entry name" value="PKS_AT"/>
    <property type="match status" value="1"/>
</dbReference>
<keyword evidence="6" id="KW-0663">Pyridoxal phosphate</keyword>
<comment type="catalytic activity">
    <reaction evidence="9">
        <text>(3R)-hydroxyoctanoyl-[ACP] = (2E)-octenoyl-[ACP] + H2O</text>
        <dbReference type="Rhea" id="RHEA:41844"/>
        <dbReference type="Rhea" id="RHEA-COMP:9634"/>
        <dbReference type="Rhea" id="RHEA-COMP:9635"/>
        <dbReference type="ChEBI" id="CHEBI:15377"/>
        <dbReference type="ChEBI" id="CHEBI:78461"/>
        <dbReference type="ChEBI" id="CHEBI:78462"/>
    </reaction>
    <physiologicalReaction direction="left-to-right" evidence="9">
        <dbReference type="Rhea" id="RHEA:41845"/>
    </physiologicalReaction>
</comment>
<dbReference type="InterPro" id="IPR049900">
    <property type="entry name" value="PKS_mFAS_DH"/>
</dbReference>
<evidence type="ECO:0000256" key="36">
    <source>
        <dbReference type="ARBA" id="ARBA00048650"/>
    </source>
</evidence>
<keyword evidence="3" id="KW-0597">Phosphoprotein</keyword>
<dbReference type="InterPro" id="IPR013968">
    <property type="entry name" value="PKS_KR"/>
</dbReference>
<comment type="catalytic activity">
    <reaction evidence="40">
        <text>(2E)-octadecenoyl-[ACP] + NADPH + H(+) = octadecanoyl-[ACP] + NADP(+)</text>
        <dbReference type="Rhea" id="RHEA:41928"/>
        <dbReference type="Rhea" id="RHEA-COMP:9655"/>
        <dbReference type="Rhea" id="RHEA-COMP:9656"/>
        <dbReference type="ChEBI" id="CHEBI:15378"/>
        <dbReference type="ChEBI" id="CHEBI:57783"/>
        <dbReference type="ChEBI" id="CHEBI:58349"/>
        <dbReference type="ChEBI" id="CHEBI:78489"/>
        <dbReference type="ChEBI" id="CHEBI:78495"/>
    </reaction>
    <physiologicalReaction direction="left-to-right" evidence="40">
        <dbReference type="Rhea" id="RHEA:41929"/>
    </physiologicalReaction>
</comment>
<dbReference type="InterPro" id="IPR018201">
    <property type="entry name" value="Ketoacyl_synth_AS"/>
</dbReference>
<feature type="region of interest" description="N-terminal hotdog fold" evidence="49">
    <location>
        <begin position="861"/>
        <end position="987"/>
    </location>
</feature>
<evidence type="ECO:0000256" key="19">
    <source>
        <dbReference type="ARBA" id="ARBA00047300"/>
    </source>
</evidence>
<evidence type="ECO:0000256" key="9">
    <source>
        <dbReference type="ARBA" id="ARBA00023332"/>
    </source>
</evidence>
<evidence type="ECO:0000256" key="23">
    <source>
        <dbReference type="ARBA" id="ARBA00047451"/>
    </source>
</evidence>
<evidence type="ECO:0000256" key="34">
    <source>
        <dbReference type="ARBA" id="ARBA00048506"/>
    </source>
</evidence>
<keyword evidence="53" id="KW-1185">Reference proteome</keyword>
<evidence type="ECO:0000256" key="14">
    <source>
        <dbReference type="ARBA" id="ARBA00023398"/>
    </source>
</evidence>
<dbReference type="InterPro" id="IPR011032">
    <property type="entry name" value="GroES-like_sf"/>
</dbReference>
<evidence type="ECO:0000256" key="25">
    <source>
        <dbReference type="ARBA" id="ARBA00047578"/>
    </source>
</evidence>
<feature type="domain" description="PKS/mFAS DH" evidence="52">
    <location>
        <begin position="861"/>
        <end position="1129"/>
    </location>
</feature>
<comment type="catalytic activity">
    <reaction evidence="10">
        <text>(3R)-hydroxydodecanoyl-[ACP] = (2E)-dodecenoyl-[ACP] + H2O</text>
        <dbReference type="Rhea" id="RHEA:41876"/>
        <dbReference type="Rhea" id="RHEA-COMP:9642"/>
        <dbReference type="Rhea" id="RHEA-COMP:9643"/>
        <dbReference type="ChEBI" id="CHEBI:15377"/>
        <dbReference type="ChEBI" id="CHEBI:78470"/>
        <dbReference type="ChEBI" id="CHEBI:78472"/>
    </reaction>
    <physiologicalReaction direction="left-to-right" evidence="10">
        <dbReference type="Rhea" id="RHEA:41877"/>
    </physiologicalReaction>
</comment>
<evidence type="ECO:0000256" key="3">
    <source>
        <dbReference type="ARBA" id="ARBA00022553"/>
    </source>
</evidence>
<dbReference type="GO" id="GO:0004315">
    <property type="term" value="F:3-oxoacyl-[acyl-carrier-protein] synthase activity"/>
    <property type="evidence" value="ECO:0007669"/>
    <property type="project" value="UniProtKB-EC"/>
</dbReference>
<comment type="catalytic activity">
    <reaction evidence="30">
        <text>hexadecanoyl-[ACP] + malonyl-[ACP] + H(+) = 3-oxooctadecanoyl-[ACP] + holo-[ACP] + CO2</text>
        <dbReference type="Rhea" id="RHEA:41916"/>
        <dbReference type="Rhea" id="RHEA-COMP:9623"/>
        <dbReference type="Rhea" id="RHEA-COMP:9652"/>
        <dbReference type="Rhea" id="RHEA-COMP:9653"/>
        <dbReference type="Rhea" id="RHEA-COMP:9685"/>
        <dbReference type="ChEBI" id="CHEBI:15378"/>
        <dbReference type="ChEBI" id="CHEBI:16526"/>
        <dbReference type="ChEBI" id="CHEBI:64479"/>
        <dbReference type="ChEBI" id="CHEBI:78449"/>
        <dbReference type="ChEBI" id="CHEBI:78483"/>
        <dbReference type="ChEBI" id="CHEBI:78487"/>
    </reaction>
    <physiologicalReaction direction="left-to-right" evidence="30">
        <dbReference type="Rhea" id="RHEA:41917"/>
    </physiologicalReaction>
</comment>
<dbReference type="Gene3D" id="3.40.366.10">
    <property type="entry name" value="Malonyl-Coenzyme A Acyl Carrier Protein, domain 2"/>
    <property type="match status" value="1"/>
</dbReference>
<dbReference type="InterPro" id="IPR029058">
    <property type="entry name" value="AB_hydrolase_fold"/>
</dbReference>
<keyword evidence="4" id="KW-0808">Transferase</keyword>
<evidence type="ECO:0000256" key="35">
    <source>
        <dbReference type="ARBA" id="ARBA00048571"/>
    </source>
</evidence>
<dbReference type="Gene3D" id="3.30.70.3290">
    <property type="match status" value="1"/>
</dbReference>
<dbReference type="GO" id="GO:0004312">
    <property type="term" value="F:fatty acid synthase activity"/>
    <property type="evidence" value="ECO:0007669"/>
    <property type="project" value="TreeGrafter"/>
</dbReference>
<dbReference type="InterPro" id="IPR050091">
    <property type="entry name" value="PKS_NRPS_Biosynth_Enz"/>
</dbReference>
<comment type="catalytic activity">
    <reaction evidence="25">
        <text>dodecanoyl-[ACP] + malonyl-[ACP] + H(+) = 3-oxotetradecanoyl-[ACP] + holo-[ACP] + CO2</text>
        <dbReference type="Rhea" id="RHEA:41884"/>
        <dbReference type="Rhea" id="RHEA-COMP:9623"/>
        <dbReference type="Rhea" id="RHEA-COMP:9644"/>
        <dbReference type="Rhea" id="RHEA-COMP:9645"/>
        <dbReference type="Rhea" id="RHEA-COMP:9685"/>
        <dbReference type="ChEBI" id="CHEBI:15378"/>
        <dbReference type="ChEBI" id="CHEBI:16526"/>
        <dbReference type="ChEBI" id="CHEBI:64479"/>
        <dbReference type="ChEBI" id="CHEBI:65264"/>
        <dbReference type="ChEBI" id="CHEBI:78449"/>
        <dbReference type="ChEBI" id="CHEBI:78473"/>
    </reaction>
    <physiologicalReaction direction="left-to-right" evidence="25">
        <dbReference type="Rhea" id="RHEA:41885"/>
    </physiologicalReaction>
</comment>
<dbReference type="Gene3D" id="1.10.1200.10">
    <property type="entry name" value="ACP-like"/>
    <property type="match status" value="1"/>
</dbReference>
<dbReference type="Pfam" id="PF00109">
    <property type="entry name" value="ketoacyl-synt"/>
    <property type="match status" value="1"/>
</dbReference>
<dbReference type="InterPro" id="IPR057326">
    <property type="entry name" value="KR_dom"/>
</dbReference>
<protein>
    <submittedName>
        <fullName evidence="54">Fatty acid synthase</fullName>
    </submittedName>
</protein>
<evidence type="ECO:0000256" key="47">
    <source>
        <dbReference type="ARBA" id="ARBA00049521"/>
    </source>
</evidence>
<evidence type="ECO:0000256" key="44">
    <source>
        <dbReference type="ARBA" id="ARBA00049414"/>
    </source>
</evidence>
<comment type="function">
    <text evidence="18">Fatty acid synthetase is a multifunctional enzyme that catalyzes the de novo biosynthesis of long-chain saturated fatty acids starting from acetyl-CoA and malonyl-CoA in the presence of NADPH. This multifunctional protein contains 7 catalytic activities and a site for the binding of the prosthetic group 4'-phosphopantetheine of the acyl carrier protein ([ACP]) domain.</text>
</comment>
<dbReference type="GO" id="GO:0004313">
    <property type="term" value="F:[acyl-carrier-protein] S-acetyltransferase activity"/>
    <property type="evidence" value="ECO:0007669"/>
    <property type="project" value="UniProtKB-EC"/>
</dbReference>
<evidence type="ECO:0000256" key="10">
    <source>
        <dbReference type="ARBA" id="ARBA00023351"/>
    </source>
</evidence>